<dbReference type="Proteomes" id="UP000051302">
    <property type="component" value="Unassembled WGS sequence"/>
</dbReference>
<dbReference type="EMBL" id="AZFV01000002">
    <property type="protein sequence ID" value="KRM18453.1"/>
    <property type="molecule type" value="Genomic_DNA"/>
</dbReference>
<keyword evidence="2" id="KW-1185">Reference proteome</keyword>
<organism evidence="1 2">
    <name type="scientific">Companilactobacillus nantensis DSM 16982</name>
    <dbReference type="NCBI Taxonomy" id="1423774"/>
    <lineage>
        <taxon>Bacteria</taxon>
        <taxon>Bacillati</taxon>
        <taxon>Bacillota</taxon>
        <taxon>Bacilli</taxon>
        <taxon>Lactobacillales</taxon>
        <taxon>Lactobacillaceae</taxon>
        <taxon>Companilactobacillus</taxon>
    </lineage>
</organism>
<evidence type="ECO:0000313" key="1">
    <source>
        <dbReference type="EMBL" id="KRM18453.1"/>
    </source>
</evidence>
<dbReference type="STRING" id="1423774.FD31_GL001000"/>
<comment type="caution">
    <text evidence="1">The sequence shown here is derived from an EMBL/GenBank/DDBJ whole genome shotgun (WGS) entry which is preliminary data.</text>
</comment>
<dbReference type="RefSeq" id="WP_057890977.1">
    <property type="nucleotide sequence ID" value="NZ_AZFV01000002.1"/>
</dbReference>
<gene>
    <name evidence="1" type="ORF">FD31_GL001000</name>
</gene>
<sequence>MKFSKRNNLKATVQSLNFAIKMLCDNKQDIFDNTNVKNEQLDLTVDCMDDISGVISQRLSKDGPRTLYEEFMEGYTDRHDRLEDFLDSHDKTMDNDKLAVQILNILDGERK</sequence>
<dbReference type="AlphaFoldDB" id="A0A0R1WM02"/>
<name>A0A0R1WM02_9LACO</name>
<dbReference type="PATRIC" id="fig|1423774.3.peg.1042"/>
<accession>A0A0R1WM02</accession>
<protein>
    <submittedName>
        <fullName evidence="1">Uncharacterized protein</fullName>
    </submittedName>
</protein>
<evidence type="ECO:0000313" key="2">
    <source>
        <dbReference type="Proteomes" id="UP000051302"/>
    </source>
</evidence>
<reference evidence="1 2" key="1">
    <citation type="journal article" date="2015" name="Genome Announc.">
        <title>Expanding the biotechnology potential of lactobacilli through comparative genomics of 213 strains and associated genera.</title>
        <authorList>
            <person name="Sun Z."/>
            <person name="Harris H.M."/>
            <person name="McCann A."/>
            <person name="Guo C."/>
            <person name="Argimon S."/>
            <person name="Zhang W."/>
            <person name="Yang X."/>
            <person name="Jeffery I.B."/>
            <person name="Cooney J.C."/>
            <person name="Kagawa T.F."/>
            <person name="Liu W."/>
            <person name="Song Y."/>
            <person name="Salvetti E."/>
            <person name="Wrobel A."/>
            <person name="Rasinkangas P."/>
            <person name="Parkhill J."/>
            <person name="Rea M.C."/>
            <person name="O'Sullivan O."/>
            <person name="Ritari J."/>
            <person name="Douillard F.P."/>
            <person name="Paul Ross R."/>
            <person name="Yang R."/>
            <person name="Briner A.E."/>
            <person name="Felis G.E."/>
            <person name="de Vos W.M."/>
            <person name="Barrangou R."/>
            <person name="Klaenhammer T.R."/>
            <person name="Caufield P.W."/>
            <person name="Cui Y."/>
            <person name="Zhang H."/>
            <person name="O'Toole P.W."/>
        </authorList>
    </citation>
    <scope>NUCLEOTIDE SEQUENCE [LARGE SCALE GENOMIC DNA]</scope>
    <source>
        <strain evidence="1 2">DSM 16982</strain>
    </source>
</reference>
<proteinExistence type="predicted"/>